<dbReference type="InterPro" id="IPR050266">
    <property type="entry name" value="AB_hydrolase_sf"/>
</dbReference>
<dbReference type="Pfam" id="PF00561">
    <property type="entry name" value="Abhydrolase_1"/>
    <property type="match status" value="1"/>
</dbReference>
<dbReference type="PANTHER" id="PTHR43798">
    <property type="entry name" value="MONOACYLGLYCEROL LIPASE"/>
    <property type="match status" value="1"/>
</dbReference>
<evidence type="ECO:0000259" key="2">
    <source>
        <dbReference type="Pfam" id="PF00561"/>
    </source>
</evidence>
<accession>F0T1M9</accession>
<feature type="domain" description="AB hydrolase-1" evidence="2">
    <location>
        <begin position="25"/>
        <end position="225"/>
    </location>
</feature>
<dbReference type="GO" id="GO:0016787">
    <property type="term" value="F:hydrolase activity"/>
    <property type="evidence" value="ECO:0007669"/>
    <property type="project" value="UniProtKB-KW"/>
</dbReference>
<dbReference type="EC" id="1.11.1.10" evidence="3"/>
<dbReference type="STRING" id="645991.Sgly_3187"/>
<dbReference type="PRINTS" id="PR00111">
    <property type="entry name" value="ABHYDROLASE"/>
</dbReference>
<dbReference type="GO" id="GO:0016020">
    <property type="term" value="C:membrane"/>
    <property type="evidence" value="ECO:0007669"/>
    <property type="project" value="TreeGrafter"/>
</dbReference>
<gene>
    <name evidence="3" type="ordered locus">Sgly_3187</name>
</gene>
<dbReference type="SUPFAM" id="SSF53474">
    <property type="entry name" value="alpha/beta-Hydrolases"/>
    <property type="match status" value="1"/>
</dbReference>
<dbReference type="eggNOG" id="COG2267">
    <property type="taxonomic scope" value="Bacteria"/>
</dbReference>
<dbReference type="InterPro" id="IPR000639">
    <property type="entry name" value="Epox_hydrolase-like"/>
</dbReference>
<evidence type="ECO:0000256" key="1">
    <source>
        <dbReference type="ARBA" id="ARBA00022801"/>
    </source>
</evidence>
<keyword evidence="4" id="KW-1185">Reference proteome</keyword>
<reference evidence="4" key="2">
    <citation type="submission" date="2011-02" db="EMBL/GenBank/DDBJ databases">
        <title>The complete genome of Syntrophobotulus glycolicus DSM 8271.</title>
        <authorList>
            <person name="Lucas S."/>
            <person name="Copeland A."/>
            <person name="Lapidus A."/>
            <person name="Bruce D."/>
            <person name="Goodwin L."/>
            <person name="Pitluck S."/>
            <person name="Kyrpides N."/>
            <person name="Mavromatis K."/>
            <person name="Pagani I."/>
            <person name="Ivanova N."/>
            <person name="Mikhailova N."/>
            <person name="Chertkov O."/>
            <person name="Held B."/>
            <person name="Detter J.C."/>
            <person name="Tapia R."/>
            <person name="Han C."/>
            <person name="Land M."/>
            <person name="Hauser L."/>
            <person name="Markowitz V."/>
            <person name="Cheng J.-F."/>
            <person name="Hugenholtz P."/>
            <person name="Woyke T."/>
            <person name="Wu D."/>
            <person name="Spring S."/>
            <person name="Schroeder M."/>
            <person name="Brambilla E."/>
            <person name="Klenk H.-P."/>
            <person name="Eisen J.A."/>
        </authorList>
    </citation>
    <scope>NUCLEOTIDE SEQUENCE [LARGE SCALE GENOMIC DNA]</scope>
    <source>
        <strain evidence="4">DSM 8271 / FlGlyR</strain>
    </source>
</reference>
<dbReference type="InterPro" id="IPR000073">
    <property type="entry name" value="AB_hydrolase_1"/>
</dbReference>
<reference evidence="3 4" key="1">
    <citation type="journal article" date="2011" name="Stand. Genomic Sci.">
        <title>Complete genome sequence of Syntrophobotulus glycolicus type strain (FlGlyR).</title>
        <authorList>
            <person name="Han C."/>
            <person name="Mwirichia R."/>
            <person name="Chertkov O."/>
            <person name="Held B."/>
            <person name="Lapidus A."/>
            <person name="Nolan M."/>
            <person name="Lucas S."/>
            <person name="Hammon N."/>
            <person name="Deshpande S."/>
            <person name="Cheng J.F."/>
            <person name="Tapia R."/>
            <person name="Goodwin L."/>
            <person name="Pitluck S."/>
            <person name="Huntemann M."/>
            <person name="Liolios K."/>
            <person name="Ivanova N."/>
            <person name="Pagani I."/>
            <person name="Mavromatis K."/>
            <person name="Ovchinikova G."/>
            <person name="Pati A."/>
            <person name="Chen A."/>
            <person name="Palaniappan K."/>
            <person name="Land M."/>
            <person name="Hauser L."/>
            <person name="Brambilla E.M."/>
            <person name="Rohde M."/>
            <person name="Spring S."/>
            <person name="Sikorski J."/>
            <person name="Goker M."/>
            <person name="Woyke T."/>
            <person name="Bristow J."/>
            <person name="Eisen J.A."/>
            <person name="Markowitz V."/>
            <person name="Hugenholtz P."/>
            <person name="Kyrpides N.C."/>
            <person name="Klenk H.P."/>
            <person name="Detter J.C."/>
        </authorList>
    </citation>
    <scope>NUCLEOTIDE SEQUENCE [LARGE SCALE GENOMIC DNA]</scope>
    <source>
        <strain evidence="4">DSM 8271 / FlGlyR</strain>
    </source>
</reference>
<dbReference type="HOGENOM" id="CLU_020336_12_3_9"/>
<keyword evidence="3" id="KW-0560">Oxidoreductase</keyword>
<dbReference type="OrthoDB" id="9773293at2"/>
<keyword evidence="1" id="KW-0378">Hydrolase</keyword>
<evidence type="ECO:0000313" key="4">
    <source>
        <dbReference type="Proteomes" id="UP000007488"/>
    </source>
</evidence>
<protein>
    <submittedName>
        <fullName evidence="3">Chloride peroxidase</fullName>
        <ecNumber evidence="3">1.11.1.10</ecNumber>
    </submittedName>
</protein>
<organism evidence="3 4">
    <name type="scientific">Syntrophobotulus glycolicus (strain DSM 8271 / FlGlyR)</name>
    <dbReference type="NCBI Taxonomy" id="645991"/>
    <lineage>
        <taxon>Bacteria</taxon>
        <taxon>Bacillati</taxon>
        <taxon>Bacillota</taxon>
        <taxon>Clostridia</taxon>
        <taxon>Eubacteriales</taxon>
        <taxon>Desulfitobacteriaceae</taxon>
        <taxon>Syntrophobotulus</taxon>
    </lineage>
</organism>
<dbReference type="KEGG" id="sgy:Sgly_3187"/>
<dbReference type="GO" id="GO:0016691">
    <property type="term" value="F:chloride peroxidase activity"/>
    <property type="evidence" value="ECO:0007669"/>
    <property type="project" value="UniProtKB-EC"/>
</dbReference>
<evidence type="ECO:0000313" key="3">
    <source>
        <dbReference type="EMBL" id="ADY57453.1"/>
    </source>
</evidence>
<dbReference type="RefSeq" id="WP_013626178.1">
    <property type="nucleotide sequence ID" value="NC_015172.1"/>
</dbReference>
<dbReference type="AlphaFoldDB" id="F0T1M9"/>
<proteinExistence type="predicted"/>
<sequence>MDYWIEVEQGVRIYVNDINPSGHSPILFMHGWPANHHLFEYQYDQLLQRGYRCLGMDVRGFGQSDKPLYGYDYNRSADDIRCVVEAMTLNNFTLLGHSTAGAVAVRYMKRHEGYGVSKLVLCAAAAPSLIQRPNFPYGLNEMAVTNIIQGTYRDRPDMLRDFGEIFFHNKVSEPFASWFLQMGLQAASWSTVQVAKAWLSEVLFDDLAFVNIPTLILHGIHDRVCLFRLGVAQHQGIKGSIFVPFKNSGHGLFYDEKEKFNDQLMRFVG</sequence>
<name>F0T1M9_SYNGF</name>
<keyword evidence="3" id="KW-0575">Peroxidase</keyword>
<dbReference type="PANTHER" id="PTHR43798:SF31">
    <property type="entry name" value="AB HYDROLASE SUPERFAMILY PROTEIN YCLE"/>
    <property type="match status" value="1"/>
</dbReference>
<dbReference type="Proteomes" id="UP000007488">
    <property type="component" value="Chromosome"/>
</dbReference>
<dbReference type="InterPro" id="IPR029058">
    <property type="entry name" value="AB_hydrolase_fold"/>
</dbReference>
<dbReference type="EMBL" id="CP002547">
    <property type="protein sequence ID" value="ADY57453.1"/>
    <property type="molecule type" value="Genomic_DNA"/>
</dbReference>
<dbReference type="Gene3D" id="3.40.50.1820">
    <property type="entry name" value="alpha/beta hydrolase"/>
    <property type="match status" value="1"/>
</dbReference>
<dbReference type="PRINTS" id="PR00412">
    <property type="entry name" value="EPOXHYDRLASE"/>
</dbReference>